<dbReference type="PROSITE" id="PS51462">
    <property type="entry name" value="NUDIX"/>
    <property type="match status" value="1"/>
</dbReference>
<dbReference type="GO" id="GO:0006753">
    <property type="term" value="P:nucleoside phosphate metabolic process"/>
    <property type="evidence" value="ECO:0007669"/>
    <property type="project" value="TreeGrafter"/>
</dbReference>
<dbReference type="EMBL" id="FMZZ01000002">
    <property type="protein sequence ID" value="SDC41681.1"/>
    <property type="molecule type" value="Genomic_DNA"/>
</dbReference>
<dbReference type="InterPro" id="IPR015797">
    <property type="entry name" value="NUDIX_hydrolase-like_dom_sf"/>
</dbReference>
<dbReference type="CDD" id="cd24161">
    <property type="entry name" value="NUDIX_ADPRase_Ndx2"/>
    <property type="match status" value="1"/>
</dbReference>
<evidence type="ECO:0000256" key="2">
    <source>
        <dbReference type="ARBA" id="ARBA00022801"/>
    </source>
</evidence>
<accession>A0A1G6LEL2</accession>
<evidence type="ECO:0000313" key="4">
    <source>
        <dbReference type="EMBL" id="SDC41681.1"/>
    </source>
</evidence>
<sequence>MTWFHYLMHKQPSPPWRTVSSDIAHRNPWFVLHRDEVIRPDGEPGQYYHVRSPGAVTVLAIDETDHVLVTRQWIYTHGGAQWRLPAGAIDDTDADPFAAARRELAEETGFRADTLRPLGRISGCDSFSDHVDHVFVATGLTPGPPRPAGGELDLTTHWLDFAEGLALVRRGEMRHAPSAHAFLTVALDRATRD</sequence>
<name>A0A1G6LEL2_9PSEU</name>
<dbReference type="AlphaFoldDB" id="A0A1G6LEL2"/>
<dbReference type="Gene3D" id="3.90.79.10">
    <property type="entry name" value="Nucleoside Triphosphate Pyrophosphohydrolase"/>
    <property type="match status" value="1"/>
</dbReference>
<dbReference type="Proteomes" id="UP000199501">
    <property type="component" value="Unassembled WGS sequence"/>
</dbReference>
<comment type="cofactor">
    <cofactor evidence="1">
        <name>Mg(2+)</name>
        <dbReference type="ChEBI" id="CHEBI:18420"/>
    </cofactor>
</comment>
<dbReference type="GO" id="GO:0019693">
    <property type="term" value="P:ribose phosphate metabolic process"/>
    <property type="evidence" value="ECO:0007669"/>
    <property type="project" value="TreeGrafter"/>
</dbReference>
<dbReference type="STRING" id="1271860.SAMN05216174_10232"/>
<protein>
    <submittedName>
        <fullName evidence="4">8-oxo-dGTP pyrophosphatase MutT, NUDIX family</fullName>
    </submittedName>
</protein>
<keyword evidence="5" id="KW-1185">Reference proteome</keyword>
<evidence type="ECO:0000256" key="1">
    <source>
        <dbReference type="ARBA" id="ARBA00001946"/>
    </source>
</evidence>
<dbReference type="GO" id="GO:0005829">
    <property type="term" value="C:cytosol"/>
    <property type="evidence" value="ECO:0007669"/>
    <property type="project" value="TreeGrafter"/>
</dbReference>
<keyword evidence="2" id="KW-0378">Hydrolase</keyword>
<evidence type="ECO:0000259" key="3">
    <source>
        <dbReference type="PROSITE" id="PS51462"/>
    </source>
</evidence>
<organism evidence="4 5">
    <name type="scientific">Actinokineospora iranica</name>
    <dbReference type="NCBI Taxonomy" id="1271860"/>
    <lineage>
        <taxon>Bacteria</taxon>
        <taxon>Bacillati</taxon>
        <taxon>Actinomycetota</taxon>
        <taxon>Actinomycetes</taxon>
        <taxon>Pseudonocardiales</taxon>
        <taxon>Pseudonocardiaceae</taxon>
        <taxon>Actinokineospora</taxon>
    </lineage>
</organism>
<reference evidence="5" key="1">
    <citation type="submission" date="2016-10" db="EMBL/GenBank/DDBJ databases">
        <authorList>
            <person name="Varghese N."/>
            <person name="Submissions S."/>
        </authorList>
    </citation>
    <scope>NUCLEOTIDE SEQUENCE [LARGE SCALE GENOMIC DNA]</scope>
    <source>
        <strain evidence="5">IBRC-M 10403</strain>
    </source>
</reference>
<proteinExistence type="predicted"/>
<dbReference type="Pfam" id="PF00293">
    <property type="entry name" value="NUDIX"/>
    <property type="match status" value="1"/>
</dbReference>
<dbReference type="InterPro" id="IPR000086">
    <property type="entry name" value="NUDIX_hydrolase_dom"/>
</dbReference>
<dbReference type="RefSeq" id="WP_228771404.1">
    <property type="nucleotide sequence ID" value="NZ_FMZZ01000002.1"/>
</dbReference>
<dbReference type="SUPFAM" id="SSF55811">
    <property type="entry name" value="Nudix"/>
    <property type="match status" value="1"/>
</dbReference>
<dbReference type="GO" id="GO:0016787">
    <property type="term" value="F:hydrolase activity"/>
    <property type="evidence" value="ECO:0007669"/>
    <property type="project" value="UniProtKB-KW"/>
</dbReference>
<feature type="domain" description="Nudix hydrolase" evidence="3">
    <location>
        <begin position="50"/>
        <end position="181"/>
    </location>
</feature>
<evidence type="ECO:0000313" key="5">
    <source>
        <dbReference type="Proteomes" id="UP000199501"/>
    </source>
</evidence>
<dbReference type="PANTHER" id="PTHR11839:SF18">
    <property type="entry name" value="NUDIX HYDROLASE DOMAIN-CONTAINING PROTEIN"/>
    <property type="match status" value="1"/>
</dbReference>
<dbReference type="PANTHER" id="PTHR11839">
    <property type="entry name" value="UDP/ADP-SUGAR PYROPHOSPHATASE"/>
    <property type="match status" value="1"/>
</dbReference>
<gene>
    <name evidence="4" type="ORF">SAMN05216174_10232</name>
</gene>